<dbReference type="InterPro" id="IPR033452">
    <property type="entry name" value="GH30_C"/>
</dbReference>
<dbReference type="Pfam" id="PF02055">
    <property type="entry name" value="Glyco_hydro_30"/>
    <property type="match status" value="1"/>
</dbReference>
<dbReference type="PANTHER" id="PTHR11069">
    <property type="entry name" value="GLUCOSYLCERAMIDASE"/>
    <property type="match status" value="1"/>
</dbReference>
<dbReference type="PRINTS" id="PR00843">
    <property type="entry name" value="GLHYDRLASE30"/>
</dbReference>
<proteinExistence type="inferred from homology"/>
<evidence type="ECO:0000256" key="6">
    <source>
        <dbReference type="RuleBase" id="RU361188"/>
    </source>
</evidence>
<dbReference type="Pfam" id="PF17189">
    <property type="entry name" value="Glyco_hydro_30C"/>
    <property type="match status" value="1"/>
</dbReference>
<dbReference type="KEGG" id="nlo:107217976"/>
<gene>
    <name evidence="11" type="primary">LOC107217976</name>
</gene>
<evidence type="ECO:0000256" key="5">
    <source>
        <dbReference type="ARBA" id="ARBA00022801"/>
    </source>
</evidence>
<dbReference type="InParanoid" id="A0A6J0B885"/>
<dbReference type="GO" id="GO:0004348">
    <property type="term" value="F:glucosylceramidase activity"/>
    <property type="evidence" value="ECO:0007669"/>
    <property type="project" value="UniProtKB-EC"/>
</dbReference>
<evidence type="ECO:0000259" key="9">
    <source>
        <dbReference type="Pfam" id="PF17189"/>
    </source>
</evidence>
<dbReference type="InterPro" id="IPR001139">
    <property type="entry name" value="Glyco_hydro_30"/>
</dbReference>
<feature type="domain" description="Glycosyl hydrolase family 30 beta sandwich" evidence="9">
    <location>
        <begin position="441"/>
        <end position="502"/>
    </location>
</feature>
<keyword evidence="6" id="KW-0746">Sphingolipid metabolism</keyword>
<comment type="similarity">
    <text evidence="2 6">Belongs to the glycosyl hydrolase 30 family.</text>
</comment>
<dbReference type="SUPFAM" id="SSF51445">
    <property type="entry name" value="(Trans)glycosidases"/>
    <property type="match status" value="1"/>
</dbReference>
<keyword evidence="6" id="KW-0443">Lipid metabolism</keyword>
<sequence>MWRCILLIVACVYTAQTCPCVRRNFGNDRIVCVCNATYCDNTQISNITGNGSYLRYTSSQDGLRLEKTQGDFVKEWTADLNSFQIDPDTTYQSIEGFGGAFSDAAILNIKTLSSDTQENLMRSYFTTAGSNYYFARVPIGSTDSSIRPYTYDDHSGDVGLERFSLAVEDLLYRIPLMKKAQEMNPEIKFLSAAWTAPPWMRTNHNYTGYGFLEEKYYQVYADYLVKYLNKYEDYGLKMWAISTGNEPYVGTLNLSHYGSMGWLPSDLGKWVANNFGPTIRKSKHKRTLILTYDDERTILDTFVDKMFENELARNYTAGLAIHGYADTVVPTSVLDEIMRRYPEKFLIVTEFSTVTSQRGNVISSLGSWSYGEYYVLDIIQNLKNWVIGWVDWSLAADEYGGPDWRQNFVGASIIVNSEADEFYKQPMYYAIAHFSKFITPGSVRVGLTGGKELVKAAAFKTPKNEIVVVMYNNCSAQQDVIISDKERGQIRLQLPAKSIHTIMYK</sequence>
<evidence type="ECO:0000313" key="11">
    <source>
        <dbReference type="RefSeq" id="XP_015511190.1"/>
    </source>
</evidence>
<keyword evidence="10" id="KW-1185">Reference proteome</keyword>
<dbReference type="EC" id="3.2.1.45" evidence="3 6"/>
<accession>A0A6J0B885</accession>
<dbReference type="PANTHER" id="PTHR11069:SF23">
    <property type="entry name" value="LYSOSOMAL ACID GLUCOSYLCERAMIDASE"/>
    <property type="match status" value="1"/>
</dbReference>
<evidence type="ECO:0000256" key="3">
    <source>
        <dbReference type="ARBA" id="ARBA00012658"/>
    </source>
</evidence>
<keyword evidence="5 6" id="KW-0378">Hydrolase</keyword>
<dbReference type="SUPFAM" id="SSF51011">
    <property type="entry name" value="Glycosyl hydrolase domain"/>
    <property type="match status" value="1"/>
</dbReference>
<evidence type="ECO:0000256" key="1">
    <source>
        <dbReference type="ARBA" id="ARBA00001013"/>
    </source>
</evidence>
<evidence type="ECO:0000256" key="7">
    <source>
        <dbReference type="SAM" id="SignalP"/>
    </source>
</evidence>
<protein>
    <recommendedName>
        <fullName evidence="3 6">Glucosylceramidase</fullName>
        <ecNumber evidence="3 6">3.2.1.45</ecNumber>
    </recommendedName>
</protein>
<dbReference type="GO" id="GO:0006680">
    <property type="term" value="P:glucosylceramide catabolic process"/>
    <property type="evidence" value="ECO:0007669"/>
    <property type="project" value="TreeGrafter"/>
</dbReference>
<dbReference type="GeneID" id="107217976"/>
<dbReference type="OrthoDB" id="2160638at2759"/>
<keyword evidence="4 7" id="KW-0732">Signal</keyword>
<feature type="signal peptide" evidence="7">
    <location>
        <begin position="1"/>
        <end position="17"/>
    </location>
</feature>
<reference evidence="11" key="1">
    <citation type="submission" date="2025-08" db="UniProtKB">
        <authorList>
            <consortium name="RefSeq"/>
        </authorList>
    </citation>
    <scope>IDENTIFICATION</scope>
    <source>
        <tissue evidence="11">Thorax and Abdomen</tissue>
    </source>
</reference>
<dbReference type="FunCoup" id="A0A6J0B885">
    <property type="interactions" value="171"/>
</dbReference>
<dbReference type="Gene3D" id="3.20.20.80">
    <property type="entry name" value="Glycosidases"/>
    <property type="match status" value="1"/>
</dbReference>
<dbReference type="AlphaFoldDB" id="A0A6J0B885"/>
<comment type="catalytic activity">
    <reaction evidence="1">
        <text>a beta-D-glucosyl-(1&lt;-&gt;1')-N-acylsphing-4-enine + H2O = an N-acylsphing-4-enine + D-glucose</text>
        <dbReference type="Rhea" id="RHEA:13269"/>
        <dbReference type="ChEBI" id="CHEBI:4167"/>
        <dbReference type="ChEBI" id="CHEBI:15377"/>
        <dbReference type="ChEBI" id="CHEBI:22801"/>
        <dbReference type="ChEBI" id="CHEBI:52639"/>
        <dbReference type="EC" id="3.2.1.45"/>
    </reaction>
    <physiologicalReaction direction="left-to-right" evidence="1">
        <dbReference type="Rhea" id="RHEA:13270"/>
    </physiologicalReaction>
</comment>
<feature type="chain" id="PRO_5026790129" description="Glucosylceramidase" evidence="7">
    <location>
        <begin position="18"/>
        <end position="505"/>
    </location>
</feature>
<dbReference type="InterPro" id="IPR017853">
    <property type="entry name" value="GH"/>
</dbReference>
<keyword evidence="6" id="KW-0326">Glycosidase</keyword>
<dbReference type="Proteomes" id="UP000829291">
    <property type="component" value="Chromosome 3"/>
</dbReference>
<dbReference type="RefSeq" id="XP_015511190.1">
    <property type="nucleotide sequence ID" value="XM_015655704.2"/>
</dbReference>
<evidence type="ECO:0000256" key="4">
    <source>
        <dbReference type="ARBA" id="ARBA00022729"/>
    </source>
</evidence>
<name>A0A6J0B885_NEOLC</name>
<dbReference type="InterPro" id="IPR033453">
    <property type="entry name" value="Glyco_hydro_30_TIM-barrel"/>
</dbReference>
<dbReference type="GO" id="GO:0016020">
    <property type="term" value="C:membrane"/>
    <property type="evidence" value="ECO:0007669"/>
    <property type="project" value="GOC"/>
</dbReference>
<organism evidence="11">
    <name type="scientific">Neodiprion lecontei</name>
    <name type="common">Redheaded pine sawfly</name>
    <dbReference type="NCBI Taxonomy" id="441921"/>
    <lineage>
        <taxon>Eukaryota</taxon>
        <taxon>Metazoa</taxon>
        <taxon>Ecdysozoa</taxon>
        <taxon>Arthropoda</taxon>
        <taxon>Hexapoda</taxon>
        <taxon>Insecta</taxon>
        <taxon>Pterygota</taxon>
        <taxon>Neoptera</taxon>
        <taxon>Endopterygota</taxon>
        <taxon>Hymenoptera</taxon>
        <taxon>Tenthredinoidea</taxon>
        <taxon>Diprionidae</taxon>
        <taxon>Diprioninae</taxon>
        <taxon>Neodiprion</taxon>
    </lineage>
</organism>
<evidence type="ECO:0000256" key="2">
    <source>
        <dbReference type="ARBA" id="ARBA00005382"/>
    </source>
</evidence>
<evidence type="ECO:0000259" key="8">
    <source>
        <dbReference type="Pfam" id="PF02055"/>
    </source>
</evidence>
<evidence type="ECO:0000313" key="10">
    <source>
        <dbReference type="Proteomes" id="UP000829291"/>
    </source>
</evidence>
<feature type="domain" description="Glycosyl hydrolase family 30 TIM-barrel" evidence="8">
    <location>
        <begin position="94"/>
        <end position="438"/>
    </location>
</feature>